<comment type="caution">
    <text evidence="1">The sequence shown here is derived from an EMBL/GenBank/DDBJ whole genome shotgun (WGS) entry which is preliminary data.</text>
</comment>
<name>A0ABN8V9Y4_STRGL</name>
<evidence type="ECO:0000313" key="1">
    <source>
        <dbReference type="EMBL" id="CAH9419525.1"/>
    </source>
</evidence>
<dbReference type="EMBL" id="CAKXYP010000025">
    <property type="protein sequence ID" value="CAH9419525.1"/>
    <property type="molecule type" value="Genomic_DNA"/>
</dbReference>
<proteinExistence type="predicted"/>
<evidence type="ECO:0000313" key="2">
    <source>
        <dbReference type="Proteomes" id="UP001154015"/>
    </source>
</evidence>
<protein>
    <submittedName>
        <fullName evidence="1">Uncharacterized protein</fullName>
    </submittedName>
</protein>
<gene>
    <name evidence="1" type="ORF">SGL43_06580</name>
</gene>
<organism evidence="1 2">
    <name type="scientific">Streptomyces globisporus</name>
    <dbReference type="NCBI Taxonomy" id="1908"/>
    <lineage>
        <taxon>Bacteria</taxon>
        <taxon>Bacillati</taxon>
        <taxon>Actinomycetota</taxon>
        <taxon>Actinomycetes</taxon>
        <taxon>Kitasatosporales</taxon>
        <taxon>Streptomycetaceae</taxon>
        <taxon>Streptomyces</taxon>
    </lineage>
</organism>
<sequence length="77" mass="8435">MTKPAAPVFELQTYDYSANAWETVGTYDTGTDVRAEANAYCGYQVHSAAGPTRLLKDGATDLGYDNPNDYYTADNWA</sequence>
<dbReference type="Proteomes" id="UP001154015">
    <property type="component" value="Unassembled WGS sequence"/>
</dbReference>
<reference evidence="1" key="1">
    <citation type="submission" date="2022-03" db="EMBL/GenBank/DDBJ databases">
        <authorList>
            <person name="Leyn A S."/>
        </authorList>
    </citation>
    <scope>NUCLEOTIDE SEQUENCE</scope>
    <source>
        <strain evidence="1">Streptomyces globisporus 4-3</strain>
    </source>
</reference>
<keyword evidence="2" id="KW-1185">Reference proteome</keyword>
<accession>A0ABN8V9Y4</accession>